<dbReference type="GO" id="GO:0016491">
    <property type="term" value="F:oxidoreductase activity"/>
    <property type="evidence" value="ECO:0007669"/>
    <property type="project" value="UniProtKB-KW"/>
</dbReference>
<evidence type="ECO:0000256" key="1">
    <source>
        <dbReference type="ARBA" id="ARBA00001974"/>
    </source>
</evidence>
<gene>
    <name evidence="6" type="ORF">JYP50_10250</name>
</gene>
<sequence length="552" mass="59899">MGNRNQTAQSLVDTVLAPRVIEEPDSIAWDDTADVVIVGFGGAGAAAAIQAREEGASVLALERFQGGGATMLSGGVIYSGGGTRQQREAGIEDSPENMFRYLKLETQGCVSDTLLREFCEGSTGDLEWLEKHGLEFPGNAAPEKTSYPRNPYFLYYSGNEGTPVAMEQAEAAPRGHRHRAAGQAGTEFFLRLKDAALALGARLVTQTRVQRLVVDGEGRVLGVEASRLRQDSWAARKHKWIMWCLTRMHAFGIGLMRSLTPYFERLEASVSEPYCVRARGGVILATGGFIANKPMTRVHIPKYAGTMRNGTPGCDGSGILLGQSVGGSTRMMDRASAWRFINPPKAFAQGIIVNARGERYCNEGAYGAQIGHYMCEHNDGKGWIILDDRLFAEAKGQLLPWKVLPFQSILYYQTMYTGGRKADSLEALAADMGFDPEILSREVADYNRAVRGEVPDPQRKGDEFHREIVQAPFHALNISKSGAKFPLAVLTFGGLAVDENTSGVQREDGSIIDGLYAVGRAAAGLPSSHYMSGFAIADCIFTGRKVARAAAR</sequence>
<evidence type="ECO:0000256" key="4">
    <source>
        <dbReference type="ARBA" id="ARBA00023002"/>
    </source>
</evidence>
<keyword evidence="7" id="KW-1185">Reference proteome</keyword>
<dbReference type="SUPFAM" id="SSF51905">
    <property type="entry name" value="FAD/NAD(P)-binding domain"/>
    <property type="match status" value="1"/>
</dbReference>
<keyword evidence="3" id="KW-0274">FAD</keyword>
<dbReference type="Proteomes" id="UP000664303">
    <property type="component" value="Unassembled WGS sequence"/>
</dbReference>
<dbReference type="EMBL" id="JAFKCZ010000006">
    <property type="protein sequence ID" value="MBN7796974.1"/>
    <property type="molecule type" value="Genomic_DNA"/>
</dbReference>
<evidence type="ECO:0000256" key="2">
    <source>
        <dbReference type="ARBA" id="ARBA00022630"/>
    </source>
</evidence>
<comment type="caution">
    <text evidence="6">The sequence shown here is derived from an EMBL/GenBank/DDBJ whole genome shotgun (WGS) entry which is preliminary data.</text>
</comment>
<dbReference type="InterPro" id="IPR036188">
    <property type="entry name" value="FAD/NAD-bd_sf"/>
</dbReference>
<dbReference type="Pfam" id="PF00890">
    <property type="entry name" value="FAD_binding_2"/>
    <property type="match status" value="1"/>
</dbReference>
<evidence type="ECO:0000259" key="5">
    <source>
        <dbReference type="Pfam" id="PF00890"/>
    </source>
</evidence>
<evidence type="ECO:0000256" key="3">
    <source>
        <dbReference type="ARBA" id="ARBA00022827"/>
    </source>
</evidence>
<dbReference type="InterPro" id="IPR027477">
    <property type="entry name" value="Succ_DH/fumarate_Rdtase_cat_sf"/>
</dbReference>
<keyword evidence="4" id="KW-0560">Oxidoreductase</keyword>
<proteinExistence type="predicted"/>
<reference evidence="6" key="1">
    <citation type="submission" date="2021-02" db="EMBL/GenBank/DDBJ databases">
        <title>PHA producing bacteria isolated from coastal sediment in Guangdong, Shenzhen.</title>
        <authorList>
            <person name="Zheng W."/>
            <person name="Yu S."/>
            <person name="Huang Y."/>
        </authorList>
    </citation>
    <scope>NUCLEOTIDE SEQUENCE</scope>
    <source>
        <strain evidence="6">TN14-10</strain>
    </source>
</reference>
<evidence type="ECO:0000313" key="6">
    <source>
        <dbReference type="EMBL" id="MBN7796974.1"/>
    </source>
</evidence>
<dbReference type="SUPFAM" id="SSF56425">
    <property type="entry name" value="Succinate dehydrogenase/fumarate reductase flavoprotein, catalytic domain"/>
    <property type="match status" value="1"/>
</dbReference>
<name>A0A939DF88_9GAMM</name>
<accession>A0A939DF88</accession>
<keyword evidence="2" id="KW-0285">Flavoprotein</keyword>
<dbReference type="PANTHER" id="PTHR43400">
    <property type="entry name" value="FUMARATE REDUCTASE"/>
    <property type="match status" value="1"/>
</dbReference>
<dbReference type="GO" id="GO:0008202">
    <property type="term" value="P:steroid metabolic process"/>
    <property type="evidence" value="ECO:0007669"/>
    <property type="project" value="UniProtKB-ARBA"/>
</dbReference>
<organism evidence="6 7">
    <name type="scientific">Parahaliea mediterranea</name>
    <dbReference type="NCBI Taxonomy" id="651086"/>
    <lineage>
        <taxon>Bacteria</taxon>
        <taxon>Pseudomonadati</taxon>
        <taxon>Pseudomonadota</taxon>
        <taxon>Gammaproteobacteria</taxon>
        <taxon>Cellvibrionales</taxon>
        <taxon>Halieaceae</taxon>
        <taxon>Parahaliea</taxon>
    </lineage>
</organism>
<dbReference type="InterPro" id="IPR003953">
    <property type="entry name" value="FAD-dep_OxRdtase_2_FAD-bd"/>
</dbReference>
<dbReference type="RefSeq" id="WP_206560411.1">
    <property type="nucleotide sequence ID" value="NZ_JAFKCZ010000006.1"/>
</dbReference>
<dbReference type="InterPro" id="IPR050315">
    <property type="entry name" value="FAD-oxidoreductase_2"/>
</dbReference>
<protein>
    <submittedName>
        <fullName evidence="6">FAD-binding protein</fullName>
    </submittedName>
</protein>
<comment type="cofactor">
    <cofactor evidence="1">
        <name>FAD</name>
        <dbReference type="ChEBI" id="CHEBI:57692"/>
    </cofactor>
</comment>
<dbReference type="Gene3D" id="3.50.50.60">
    <property type="entry name" value="FAD/NAD(P)-binding domain"/>
    <property type="match status" value="3"/>
</dbReference>
<evidence type="ECO:0000313" key="7">
    <source>
        <dbReference type="Proteomes" id="UP000664303"/>
    </source>
</evidence>
<dbReference type="PANTHER" id="PTHR43400:SF10">
    <property type="entry name" value="3-OXOSTEROID 1-DEHYDROGENASE"/>
    <property type="match status" value="1"/>
</dbReference>
<feature type="domain" description="FAD-dependent oxidoreductase 2 FAD-binding" evidence="5">
    <location>
        <begin position="34"/>
        <end position="524"/>
    </location>
</feature>
<dbReference type="Gene3D" id="3.90.700.10">
    <property type="entry name" value="Succinate dehydrogenase/fumarate reductase flavoprotein, catalytic domain"/>
    <property type="match status" value="1"/>
</dbReference>
<dbReference type="AlphaFoldDB" id="A0A939DF88"/>
<dbReference type="NCBIfam" id="NF005511">
    <property type="entry name" value="PRK07121.1-4"/>
    <property type="match status" value="1"/>
</dbReference>